<evidence type="ECO:0000256" key="2">
    <source>
        <dbReference type="RuleBase" id="RU362039"/>
    </source>
</evidence>
<dbReference type="NCBIfam" id="TIGR00040">
    <property type="entry name" value="yfcE"/>
    <property type="match status" value="1"/>
</dbReference>
<dbReference type="PANTHER" id="PTHR11124">
    <property type="entry name" value="VACUOLAR SORTING PROTEIN VPS29"/>
    <property type="match status" value="1"/>
</dbReference>
<keyword evidence="2" id="KW-0479">Metal-binding</keyword>
<dbReference type="InterPro" id="IPR029052">
    <property type="entry name" value="Metallo-depent_PP-like"/>
</dbReference>
<dbReference type="GO" id="GO:0046872">
    <property type="term" value="F:metal ion binding"/>
    <property type="evidence" value="ECO:0007669"/>
    <property type="project" value="UniProtKB-KW"/>
</dbReference>
<dbReference type="EMBL" id="FUXM01000006">
    <property type="protein sequence ID" value="SJZ76128.1"/>
    <property type="molecule type" value="Genomic_DNA"/>
</dbReference>
<dbReference type="InterPro" id="IPR024654">
    <property type="entry name" value="Calcineurin-like_PHP_lpxH"/>
</dbReference>
<comment type="similarity">
    <text evidence="1 2">Belongs to the metallophosphoesterase superfamily. YfcE family.</text>
</comment>
<dbReference type="OrthoDB" id="9800565at2"/>
<keyword evidence="5" id="KW-1185">Reference proteome</keyword>
<dbReference type="SUPFAM" id="SSF56300">
    <property type="entry name" value="Metallo-dependent phosphatases"/>
    <property type="match status" value="1"/>
</dbReference>
<organism evidence="4 5">
    <name type="scientific">Carboxydocella sporoproducens DSM 16521</name>
    <dbReference type="NCBI Taxonomy" id="1121270"/>
    <lineage>
        <taxon>Bacteria</taxon>
        <taxon>Bacillati</taxon>
        <taxon>Bacillota</taxon>
        <taxon>Clostridia</taxon>
        <taxon>Eubacteriales</taxon>
        <taxon>Clostridiales Family XVI. Incertae Sedis</taxon>
        <taxon>Carboxydocella</taxon>
    </lineage>
</organism>
<dbReference type="InterPro" id="IPR000979">
    <property type="entry name" value="Phosphodiesterase_MJ0936/Vps29"/>
</dbReference>
<accession>A0A1T4NBD5</accession>
<evidence type="ECO:0000259" key="3">
    <source>
        <dbReference type="Pfam" id="PF12850"/>
    </source>
</evidence>
<gene>
    <name evidence="4" type="ORF">SAMN02745885_00856</name>
</gene>
<dbReference type="Pfam" id="PF12850">
    <property type="entry name" value="Metallophos_2"/>
    <property type="match status" value="1"/>
</dbReference>
<dbReference type="RefSeq" id="WP_078664955.1">
    <property type="nucleotide sequence ID" value="NZ_FUXM01000006.1"/>
</dbReference>
<dbReference type="CDD" id="cd00841">
    <property type="entry name" value="MPP_YfcE"/>
    <property type="match status" value="1"/>
</dbReference>
<proteinExistence type="inferred from homology"/>
<dbReference type="Gene3D" id="3.60.21.10">
    <property type="match status" value="1"/>
</dbReference>
<dbReference type="AlphaFoldDB" id="A0A1T4NBD5"/>
<sequence>MRIGVISDTHGNSQVWQEAWQQVLADCDLILHAGDILAPGPRNPITAGYNPPALAEALNSLTRPWLAVRGNCDAEVDEMMLARQLPPLTQVHTSFGLLVITHGHQYDGPAGLIKLAKQQKARVVISGHTHVPVLLEQEGTFLLNPGSPTLPKEDWPPTLAVVTERGIQLLNLQNGAVIKEINW</sequence>
<dbReference type="NCBIfam" id="NF006988">
    <property type="entry name" value="PRK09453.1"/>
    <property type="match status" value="1"/>
</dbReference>
<dbReference type="InterPro" id="IPR041802">
    <property type="entry name" value="MPP_YfcE"/>
</dbReference>
<feature type="domain" description="Calcineurin-like phosphoesterase" evidence="3">
    <location>
        <begin position="1"/>
        <end position="163"/>
    </location>
</feature>
<protein>
    <recommendedName>
        <fullName evidence="2">Phosphoesterase</fullName>
        <ecNumber evidence="2">3.1.4.-</ecNumber>
    </recommendedName>
</protein>
<dbReference type="GO" id="GO:0016787">
    <property type="term" value="F:hydrolase activity"/>
    <property type="evidence" value="ECO:0007669"/>
    <property type="project" value="UniProtKB-UniRule"/>
</dbReference>
<reference evidence="5" key="1">
    <citation type="submission" date="2017-02" db="EMBL/GenBank/DDBJ databases">
        <authorList>
            <person name="Varghese N."/>
            <person name="Submissions S."/>
        </authorList>
    </citation>
    <scope>NUCLEOTIDE SEQUENCE [LARGE SCALE GENOMIC DNA]</scope>
    <source>
        <strain evidence="5">DSM 16521</strain>
    </source>
</reference>
<name>A0A1T4NBD5_9FIRM</name>
<evidence type="ECO:0000256" key="1">
    <source>
        <dbReference type="ARBA" id="ARBA00008950"/>
    </source>
</evidence>
<evidence type="ECO:0000313" key="4">
    <source>
        <dbReference type="EMBL" id="SJZ76128.1"/>
    </source>
</evidence>
<dbReference type="Proteomes" id="UP000189933">
    <property type="component" value="Unassembled WGS sequence"/>
</dbReference>
<dbReference type="EC" id="3.1.4.-" evidence="2"/>
<evidence type="ECO:0000313" key="5">
    <source>
        <dbReference type="Proteomes" id="UP000189933"/>
    </source>
</evidence>
<comment type="cofactor">
    <cofactor evidence="2">
        <name>a divalent metal cation</name>
        <dbReference type="ChEBI" id="CHEBI:60240"/>
    </cofactor>
</comment>